<dbReference type="EMBL" id="JAHQIW010001559">
    <property type="protein sequence ID" value="KAJ1352897.1"/>
    <property type="molecule type" value="Genomic_DNA"/>
</dbReference>
<dbReference type="InterPro" id="IPR005018">
    <property type="entry name" value="DOMON_domain"/>
</dbReference>
<reference evidence="3" key="1">
    <citation type="submission" date="2021-06" db="EMBL/GenBank/DDBJ databases">
        <title>Parelaphostrongylus tenuis whole genome reference sequence.</title>
        <authorList>
            <person name="Garwood T.J."/>
            <person name="Larsen P.A."/>
            <person name="Fountain-Jones N.M."/>
            <person name="Garbe J.R."/>
            <person name="Macchietto M.G."/>
            <person name="Kania S.A."/>
            <person name="Gerhold R.W."/>
            <person name="Richards J.E."/>
            <person name="Wolf T.M."/>
        </authorList>
    </citation>
    <scope>NUCLEOTIDE SEQUENCE</scope>
    <source>
        <strain evidence="3">MNPRO001-30</strain>
        <tissue evidence="3">Meninges</tissue>
    </source>
</reference>
<comment type="caution">
    <text evidence="3">The sequence shown here is derived from an EMBL/GenBank/DDBJ whole genome shotgun (WGS) entry which is preliminary data.</text>
</comment>
<name>A0AAD5MQH2_PARTN</name>
<accession>A0AAD5MQH2</accession>
<keyword evidence="1" id="KW-0732">Signal</keyword>
<organism evidence="3 4">
    <name type="scientific">Parelaphostrongylus tenuis</name>
    <name type="common">Meningeal worm</name>
    <dbReference type="NCBI Taxonomy" id="148309"/>
    <lineage>
        <taxon>Eukaryota</taxon>
        <taxon>Metazoa</taxon>
        <taxon>Ecdysozoa</taxon>
        <taxon>Nematoda</taxon>
        <taxon>Chromadorea</taxon>
        <taxon>Rhabditida</taxon>
        <taxon>Rhabditina</taxon>
        <taxon>Rhabditomorpha</taxon>
        <taxon>Strongyloidea</taxon>
        <taxon>Metastrongylidae</taxon>
        <taxon>Parelaphostrongylus</taxon>
    </lineage>
</organism>
<feature type="signal peptide" evidence="1">
    <location>
        <begin position="1"/>
        <end position="21"/>
    </location>
</feature>
<keyword evidence="4" id="KW-1185">Reference proteome</keyword>
<feature type="domain" description="DOMON" evidence="2">
    <location>
        <begin position="45"/>
        <end position="163"/>
    </location>
</feature>
<dbReference type="InterPro" id="IPR042789">
    <property type="entry name" value="FRRS1L"/>
</dbReference>
<evidence type="ECO:0000259" key="2">
    <source>
        <dbReference type="PROSITE" id="PS50836"/>
    </source>
</evidence>
<evidence type="ECO:0000313" key="4">
    <source>
        <dbReference type="Proteomes" id="UP001196413"/>
    </source>
</evidence>
<feature type="chain" id="PRO_5042127353" description="DOMON domain-containing protein" evidence="1">
    <location>
        <begin position="22"/>
        <end position="198"/>
    </location>
</feature>
<evidence type="ECO:0000313" key="3">
    <source>
        <dbReference type="EMBL" id="KAJ1352897.1"/>
    </source>
</evidence>
<dbReference type="PANTHER" id="PTHR46902">
    <property type="entry name" value="DOMON DOMAIN-CONTAINING PROTEIN FRRS1L"/>
    <property type="match status" value="1"/>
</dbReference>
<dbReference type="Pfam" id="PF03351">
    <property type="entry name" value="DOMON"/>
    <property type="match status" value="1"/>
</dbReference>
<protein>
    <recommendedName>
        <fullName evidence="2">DOMON domain-containing protein</fullName>
    </recommendedName>
</protein>
<dbReference type="PROSITE" id="PS50836">
    <property type="entry name" value="DOMON"/>
    <property type="match status" value="1"/>
</dbReference>
<dbReference type="Proteomes" id="UP001196413">
    <property type="component" value="Unassembled WGS sequence"/>
</dbReference>
<gene>
    <name evidence="3" type="ORF">KIN20_009397</name>
</gene>
<dbReference type="SMART" id="SM00664">
    <property type="entry name" value="DoH"/>
    <property type="match status" value="1"/>
</dbReference>
<dbReference type="GO" id="GO:0099072">
    <property type="term" value="P:regulation of postsynaptic membrane neurotransmitter receptor levels"/>
    <property type="evidence" value="ECO:0007669"/>
    <property type="project" value="TreeGrafter"/>
</dbReference>
<evidence type="ECO:0000256" key="1">
    <source>
        <dbReference type="SAM" id="SignalP"/>
    </source>
</evidence>
<dbReference type="AlphaFoldDB" id="A0AAD5MQH2"/>
<dbReference type="PANTHER" id="PTHR46902:SF1">
    <property type="entry name" value="DOMON DOMAIN-CONTAINING PROTEIN FRRS1L"/>
    <property type="match status" value="1"/>
</dbReference>
<proteinExistence type="predicted"/>
<dbReference type="GO" id="GO:1900449">
    <property type="term" value="P:regulation of glutamate receptor signaling pathway"/>
    <property type="evidence" value="ECO:0007669"/>
    <property type="project" value="InterPro"/>
</dbReference>
<sequence>MPSMFVVAVLTLPFTFTIVKAEMDISTCGKMKGCLFAPSGCQPTTDCQIAFSYQVDGQNLNMELSGVPPTSYGFIAVGFSKDNLMGDDMVVFCANFGGQVTAGLAVNGAKPRNTIVSNVGIQDILQASNTGGKLYCEVNQRLDPNQSNLYNLNDTYQILLATGPVDGIRLGYHQSNRYVMPRVSLPAYVKGLGLKGGE</sequence>